<dbReference type="RefSeq" id="WP_100496257.1">
    <property type="nucleotide sequence ID" value="NZ_PGLQ01000002.1"/>
</dbReference>
<feature type="compositionally biased region" description="Low complexity" evidence="5">
    <location>
        <begin position="96"/>
        <end position="128"/>
    </location>
</feature>
<feature type="compositionally biased region" description="Basic and acidic residues" evidence="5">
    <location>
        <begin position="82"/>
        <end position="95"/>
    </location>
</feature>
<keyword evidence="9" id="KW-1185">Reference proteome</keyword>
<comment type="similarity">
    <text evidence="1">Belongs to the peptidase C40 family.</text>
</comment>
<organism evidence="8 9">
    <name type="scientific">Bifidobacterium scaligerum</name>
    <dbReference type="NCBI Taxonomy" id="2052656"/>
    <lineage>
        <taxon>Bacteria</taxon>
        <taxon>Bacillati</taxon>
        <taxon>Actinomycetota</taxon>
        <taxon>Actinomycetes</taxon>
        <taxon>Bifidobacteriales</taxon>
        <taxon>Bifidobacteriaceae</taxon>
        <taxon>Bifidobacterium</taxon>
    </lineage>
</organism>
<dbReference type="InterPro" id="IPR038765">
    <property type="entry name" value="Papain-like_cys_pep_sf"/>
</dbReference>
<evidence type="ECO:0000256" key="4">
    <source>
        <dbReference type="ARBA" id="ARBA00022807"/>
    </source>
</evidence>
<evidence type="ECO:0000313" key="8">
    <source>
        <dbReference type="EMBL" id="PJM79400.1"/>
    </source>
</evidence>
<dbReference type="OrthoDB" id="5177647at2"/>
<feature type="signal peptide" evidence="6">
    <location>
        <begin position="1"/>
        <end position="29"/>
    </location>
</feature>
<proteinExistence type="inferred from homology"/>
<feature type="region of interest" description="Disordered" evidence="5">
    <location>
        <begin position="64"/>
        <end position="128"/>
    </location>
</feature>
<evidence type="ECO:0000259" key="7">
    <source>
        <dbReference type="PROSITE" id="PS51935"/>
    </source>
</evidence>
<dbReference type="GO" id="GO:0006508">
    <property type="term" value="P:proteolysis"/>
    <property type="evidence" value="ECO:0007669"/>
    <property type="project" value="UniProtKB-KW"/>
</dbReference>
<feature type="chain" id="PRO_5014929049" description="NlpC/P60 domain-containing protein" evidence="6">
    <location>
        <begin position="30"/>
        <end position="256"/>
    </location>
</feature>
<dbReference type="PROSITE" id="PS51935">
    <property type="entry name" value="NLPC_P60"/>
    <property type="match status" value="1"/>
</dbReference>
<keyword evidence="4" id="KW-0788">Thiol protease</keyword>
<keyword evidence="2" id="KW-0645">Protease</keyword>
<dbReference type="Pfam" id="PF00877">
    <property type="entry name" value="NLPC_P60"/>
    <property type="match status" value="1"/>
</dbReference>
<evidence type="ECO:0000256" key="3">
    <source>
        <dbReference type="ARBA" id="ARBA00022801"/>
    </source>
</evidence>
<dbReference type="EMBL" id="PGLQ01000002">
    <property type="protein sequence ID" value="PJM79400.1"/>
    <property type="molecule type" value="Genomic_DNA"/>
</dbReference>
<dbReference type="InterPro" id="IPR051202">
    <property type="entry name" value="Peptidase_C40"/>
</dbReference>
<name>A0A2M9HRG9_9BIFI</name>
<keyword evidence="3" id="KW-0378">Hydrolase</keyword>
<evidence type="ECO:0000256" key="5">
    <source>
        <dbReference type="SAM" id="MobiDB-lite"/>
    </source>
</evidence>
<reference evidence="8 9" key="1">
    <citation type="submission" date="2017-11" db="EMBL/GenBank/DDBJ databases">
        <title>Draft genome sequences of strains TRE 1, TRE D, TRE H and TRI 7, isolated from tamarins, belonging to four potential novel Bifidobacterium species.</title>
        <authorList>
            <person name="Mattarelli P."/>
            <person name="Modesto M."/>
            <person name="Bonetti A."/>
            <person name="Puglisi E."/>
            <person name="Morelli L."/>
        </authorList>
    </citation>
    <scope>NUCLEOTIDE SEQUENCE [LARGE SCALE GENOMIC DNA]</scope>
    <source>
        <strain evidence="9">TRED</strain>
    </source>
</reference>
<dbReference type="Gene3D" id="3.90.1720.10">
    <property type="entry name" value="endopeptidase domain like (from Nostoc punctiforme)"/>
    <property type="match status" value="1"/>
</dbReference>
<dbReference type="PANTHER" id="PTHR47053:SF1">
    <property type="entry name" value="MUREIN DD-ENDOPEPTIDASE MEPH-RELATED"/>
    <property type="match status" value="1"/>
</dbReference>
<feature type="domain" description="NlpC/P60" evidence="7">
    <location>
        <begin position="115"/>
        <end position="256"/>
    </location>
</feature>
<dbReference type="Proteomes" id="UP000228755">
    <property type="component" value="Unassembled WGS sequence"/>
</dbReference>
<gene>
    <name evidence="8" type="ORF">CUU80_05110</name>
</gene>
<comment type="caution">
    <text evidence="8">The sequence shown here is derived from an EMBL/GenBank/DDBJ whole genome shotgun (WGS) entry which is preliminary data.</text>
</comment>
<evidence type="ECO:0000313" key="9">
    <source>
        <dbReference type="Proteomes" id="UP000228755"/>
    </source>
</evidence>
<sequence length="256" mass="26263">MKTKSVASSCVAVLAASMCFFAFAPAAIASTEQEGTITSTRSFPSYTKAYKNLTAEAVSTDVNDDADWGGLEDLNVPQTESQAEKEAAAAKKAAEEAAAAQAEAEAKAQTQAQSEAASSEAASRSASRSSITYADASGSVTAGAAASIDRAYSLIGQSMDCTALVTQALAARGINFHGWPEEYVNVPGGQVVTDGTLQPGDILIYANTGGYNGGAHYDHVALYVGNGMAVHGGWNGYSVALATAMTEKITVVVRIP</sequence>
<accession>A0A2M9HRG9</accession>
<dbReference type="AlphaFoldDB" id="A0A2M9HRG9"/>
<protein>
    <recommendedName>
        <fullName evidence="7">NlpC/P60 domain-containing protein</fullName>
    </recommendedName>
</protein>
<evidence type="ECO:0000256" key="1">
    <source>
        <dbReference type="ARBA" id="ARBA00007074"/>
    </source>
</evidence>
<dbReference type="SUPFAM" id="SSF54001">
    <property type="entry name" value="Cysteine proteinases"/>
    <property type="match status" value="1"/>
</dbReference>
<dbReference type="PANTHER" id="PTHR47053">
    <property type="entry name" value="MUREIN DD-ENDOPEPTIDASE MEPH-RELATED"/>
    <property type="match status" value="1"/>
</dbReference>
<evidence type="ECO:0000256" key="2">
    <source>
        <dbReference type="ARBA" id="ARBA00022670"/>
    </source>
</evidence>
<dbReference type="GO" id="GO:0008234">
    <property type="term" value="F:cysteine-type peptidase activity"/>
    <property type="evidence" value="ECO:0007669"/>
    <property type="project" value="UniProtKB-KW"/>
</dbReference>
<keyword evidence="6" id="KW-0732">Signal</keyword>
<evidence type="ECO:0000256" key="6">
    <source>
        <dbReference type="SAM" id="SignalP"/>
    </source>
</evidence>
<dbReference type="InterPro" id="IPR000064">
    <property type="entry name" value="NLP_P60_dom"/>
</dbReference>